<dbReference type="PROSITE" id="PS00871">
    <property type="entry name" value="CLPAB_2"/>
    <property type="match status" value="1"/>
</dbReference>
<organism evidence="10 11">
    <name type="scientific">Moniliophthora roreri</name>
    <name type="common">Frosty pod rot fungus</name>
    <name type="synonym">Monilia roreri</name>
    <dbReference type="NCBI Taxonomy" id="221103"/>
    <lineage>
        <taxon>Eukaryota</taxon>
        <taxon>Fungi</taxon>
        <taxon>Dikarya</taxon>
        <taxon>Basidiomycota</taxon>
        <taxon>Agaricomycotina</taxon>
        <taxon>Agaricomycetes</taxon>
        <taxon>Agaricomycetidae</taxon>
        <taxon>Agaricales</taxon>
        <taxon>Marasmiineae</taxon>
        <taxon>Marasmiaceae</taxon>
        <taxon>Moniliophthora</taxon>
    </lineage>
</organism>
<evidence type="ECO:0000256" key="2">
    <source>
        <dbReference type="ARBA" id="ARBA00022737"/>
    </source>
</evidence>
<feature type="coiled-coil region" evidence="8">
    <location>
        <begin position="815"/>
        <end position="902"/>
    </location>
</feature>
<dbReference type="InterPro" id="IPR019489">
    <property type="entry name" value="Clp_ATPase_C"/>
</dbReference>
<keyword evidence="2 6" id="KW-0677">Repeat</keyword>
<dbReference type="GO" id="GO:0042026">
    <property type="term" value="P:protein refolding"/>
    <property type="evidence" value="ECO:0007669"/>
    <property type="project" value="TreeGrafter"/>
</dbReference>
<dbReference type="Pfam" id="PF10431">
    <property type="entry name" value="ClpB_D2-small"/>
    <property type="match status" value="1"/>
</dbReference>
<dbReference type="SMART" id="SM00382">
    <property type="entry name" value="AAA"/>
    <property type="match status" value="2"/>
</dbReference>
<dbReference type="Pfam" id="PF17871">
    <property type="entry name" value="AAA_lid_9"/>
    <property type="match status" value="1"/>
</dbReference>
<keyword evidence="3 7" id="KW-0547">Nucleotide-binding</keyword>
<protein>
    <recommendedName>
        <fullName evidence="9">Clp R domain-containing protein</fullName>
    </recommendedName>
</protein>
<keyword evidence="8" id="KW-0175">Coiled coil</keyword>
<dbReference type="Pfam" id="PF07724">
    <property type="entry name" value="AAA_2"/>
    <property type="match status" value="1"/>
</dbReference>
<dbReference type="Pfam" id="PF02861">
    <property type="entry name" value="Clp_N"/>
    <property type="match status" value="1"/>
</dbReference>
<dbReference type="Pfam" id="PF00004">
    <property type="entry name" value="AAA"/>
    <property type="match status" value="1"/>
</dbReference>
<evidence type="ECO:0000313" key="11">
    <source>
        <dbReference type="Proteomes" id="UP000054988"/>
    </source>
</evidence>
<dbReference type="FunFam" id="3.40.50.300:FF:000120">
    <property type="entry name" value="ATP-dependent chaperone ClpB"/>
    <property type="match status" value="1"/>
</dbReference>
<evidence type="ECO:0000256" key="3">
    <source>
        <dbReference type="ARBA" id="ARBA00022741"/>
    </source>
</evidence>
<dbReference type="AlphaFoldDB" id="A0A0W0G3E7"/>
<dbReference type="GO" id="GO:0043335">
    <property type="term" value="P:protein unfolding"/>
    <property type="evidence" value="ECO:0007669"/>
    <property type="project" value="TreeGrafter"/>
</dbReference>
<dbReference type="GO" id="GO:0016887">
    <property type="term" value="F:ATP hydrolysis activity"/>
    <property type="evidence" value="ECO:0007669"/>
    <property type="project" value="InterPro"/>
</dbReference>
<dbReference type="SUPFAM" id="SSF81923">
    <property type="entry name" value="Double Clp-N motif"/>
    <property type="match status" value="1"/>
</dbReference>
<dbReference type="InterPro" id="IPR027417">
    <property type="entry name" value="P-loop_NTPase"/>
</dbReference>
<dbReference type="PANTHER" id="PTHR11638">
    <property type="entry name" value="ATP-DEPENDENT CLP PROTEASE"/>
    <property type="match status" value="1"/>
</dbReference>
<comment type="caution">
    <text evidence="10">The sequence shown here is derived from an EMBL/GenBank/DDBJ whole genome shotgun (WGS) entry which is preliminary data.</text>
</comment>
<dbReference type="Proteomes" id="UP000054988">
    <property type="component" value="Unassembled WGS sequence"/>
</dbReference>
<dbReference type="InterPro" id="IPR041546">
    <property type="entry name" value="ClpA/ClpB_AAA_lid"/>
</dbReference>
<accession>A0A0W0G3E7</accession>
<evidence type="ECO:0000313" key="10">
    <source>
        <dbReference type="EMBL" id="KTB43120.1"/>
    </source>
</evidence>
<dbReference type="GO" id="GO:0005829">
    <property type="term" value="C:cytosol"/>
    <property type="evidence" value="ECO:0007669"/>
    <property type="project" value="TreeGrafter"/>
</dbReference>
<dbReference type="InterPro" id="IPR018368">
    <property type="entry name" value="ClpA/B_CS1"/>
</dbReference>
<gene>
    <name evidence="10" type="ORF">WG66_4291</name>
</gene>
<dbReference type="InterPro" id="IPR004176">
    <property type="entry name" value="Clp_R_N"/>
</dbReference>
<dbReference type="FunFam" id="3.40.50.300:FF:000010">
    <property type="entry name" value="Chaperone clpB 1, putative"/>
    <property type="match status" value="1"/>
</dbReference>
<dbReference type="InterPro" id="IPR003959">
    <property type="entry name" value="ATPase_AAA_core"/>
</dbReference>
<proteinExistence type="inferred from homology"/>
<reference evidence="10 11" key="1">
    <citation type="submission" date="2015-12" db="EMBL/GenBank/DDBJ databases">
        <title>Draft genome sequence of Moniliophthora roreri, the causal agent of frosty pod rot of cacao.</title>
        <authorList>
            <person name="Aime M.C."/>
            <person name="Diaz-Valderrama J.R."/>
            <person name="Kijpornyongpan T."/>
            <person name="Phillips-Mora W."/>
        </authorList>
    </citation>
    <scope>NUCLEOTIDE SEQUENCE [LARGE SCALE GENOMIC DNA]</scope>
    <source>
        <strain evidence="10 11">MCA 2952</strain>
    </source>
</reference>
<dbReference type="Gene3D" id="1.10.8.60">
    <property type="match status" value="1"/>
</dbReference>
<evidence type="ECO:0000256" key="4">
    <source>
        <dbReference type="ARBA" id="ARBA00022840"/>
    </source>
</evidence>
<evidence type="ECO:0000256" key="7">
    <source>
        <dbReference type="RuleBase" id="RU004432"/>
    </source>
</evidence>
<dbReference type="SMART" id="SM01086">
    <property type="entry name" value="ClpB_D2-small"/>
    <property type="match status" value="1"/>
</dbReference>
<dbReference type="PROSITE" id="PS00870">
    <property type="entry name" value="CLPAB_1"/>
    <property type="match status" value="1"/>
</dbReference>
<feature type="domain" description="Clp R" evidence="9">
    <location>
        <begin position="391"/>
        <end position="545"/>
    </location>
</feature>
<evidence type="ECO:0000256" key="5">
    <source>
        <dbReference type="ARBA" id="ARBA00023186"/>
    </source>
</evidence>
<dbReference type="eggNOG" id="KOG1051">
    <property type="taxonomic scope" value="Eukaryota"/>
</dbReference>
<dbReference type="PROSITE" id="PS51903">
    <property type="entry name" value="CLP_R"/>
    <property type="match status" value="1"/>
</dbReference>
<sequence length="1256" mass="138625">MSTTPSKLKLRAWLDKLPSLPEDPTHPTQIALRTYSLALALSLGPSLLPIVTRLLTSDRNLHKTIKALKKVLRRELGFDGFAFAVTFAIWGGTALGKWWNEEFHINNYSGQYSPLKHVFLTFSSRLSAYQKSFLAYVLSSTVGFHLLLSGRRRSERLRAALTLAIPYTPPTSTPAAILGKASPTLDLTLLLSVRALDVLVQSFIQRQCGGLEVEEHQTIGENDLLMQFEEKMKTEEEKRKRISSLTTKIDAFAFWASSARIMWCFFYQPQRLPQSYVKWIGALASVDKRLLRTLRHVREGTWSYISGSKMHATELTTYAKDLGYPASWGSPTALPALGTNATGTWKDLGVVGRDGIGGLPCELVHGGEGKAFGLAGSCTANAGIRGIKAFMEALLIYLPAHILPQSLAAAIQLAKDYANAQVHPAHIAFALLNEGAGEGTSGSSLFASVIQKAGGDPQSIKRGLQKLIVRLPTQSPPPDETSLSSAALKVLREAQSIQKNMHDSYIAQDHTLLALIKESSIQPVLKENGLTEGTLKTAIEQIRGNRRVESKNAEEGFDALNKYAVDLTALAEEGKIDPVIGRDNEIRRTIRILCRRTKNNPVLIGEPGVGKTSIAEGLAQRIVKRDVPASLFCRLFSLDMGALMAGAKYKGEYEERIKSVLNEVEKAAEDGGPGVILFIDELHLIMAGRGSEGGGMDAANLFKPLLARGKLRCIGATTLAEYRKYIETDAALERRFAQVIVNEPTVPETISILRGIREKYEVHHGVKILDPALISAAQLAHRYLTSRRLPDAAIDLVDEACASVRVTRETEPEAIDKLQRKKLELEVEIHALEREKDEASKERLKLARKAIAAVDDELRPLKAAYENEKKIGDEVNSVRKKIDELKAKAEDAERKYDLATASDLKYFAIPDLQVRLAELEKKEAEHDEGSGANLVTPEQIAEIVARWTSIPVTRLMSSEKEKLLRMEKILSESVVGQTEAVKAVANAIRLSRSGLSNPQRPIASFLMAGPSGTGKTLMAKTLATLLFDSPDAMIRIDGSEYSEKHAIARLIGAPPGYVGHDQGGQLTEYIRRKPYSIVLIDEIEKASREFVTLFLQVLDDGRLTDGQGRIVDFRNTVIIMTSNLGAAYLNDMPEGPVRAETRQLVLGAIQAHFPPEFVNRVDEIIVFRPLSRKHVLKIVDIRLQEVEARLSERKIALDIDDAAKGYLSSVGYSPVYGARPLNRAIQQELLNPLSVMILSDRIRDGEVEFLERITWT</sequence>
<dbReference type="Gene3D" id="1.10.1780.10">
    <property type="entry name" value="Clp, N-terminal domain"/>
    <property type="match status" value="1"/>
</dbReference>
<evidence type="ECO:0000259" key="9">
    <source>
        <dbReference type="PROSITE" id="PS51903"/>
    </source>
</evidence>
<dbReference type="GO" id="GO:0051087">
    <property type="term" value="F:protein-folding chaperone binding"/>
    <property type="evidence" value="ECO:0007669"/>
    <property type="project" value="TreeGrafter"/>
</dbReference>
<dbReference type="CDD" id="cd19499">
    <property type="entry name" value="RecA-like_ClpB_Hsp104-like"/>
    <property type="match status" value="1"/>
</dbReference>
<dbReference type="GO" id="GO:0070370">
    <property type="term" value="P:cellular heat acclimation"/>
    <property type="evidence" value="ECO:0007669"/>
    <property type="project" value="TreeGrafter"/>
</dbReference>
<dbReference type="PRINTS" id="PR00300">
    <property type="entry name" value="CLPPROTEASEA"/>
</dbReference>
<dbReference type="PANTHER" id="PTHR11638:SF18">
    <property type="entry name" value="HEAT SHOCK PROTEIN 104"/>
    <property type="match status" value="1"/>
</dbReference>
<dbReference type="InterPro" id="IPR036628">
    <property type="entry name" value="Clp_N_dom_sf"/>
</dbReference>
<evidence type="ECO:0000256" key="1">
    <source>
        <dbReference type="ARBA" id="ARBA00008675"/>
    </source>
</evidence>
<dbReference type="CDD" id="cd00009">
    <property type="entry name" value="AAA"/>
    <property type="match status" value="1"/>
</dbReference>
<dbReference type="InterPro" id="IPR003593">
    <property type="entry name" value="AAA+_ATPase"/>
</dbReference>
<dbReference type="InterPro" id="IPR050130">
    <property type="entry name" value="ClpA_ClpB"/>
</dbReference>
<evidence type="ECO:0000256" key="6">
    <source>
        <dbReference type="PROSITE-ProRule" id="PRU01251"/>
    </source>
</evidence>
<keyword evidence="5 7" id="KW-0143">Chaperone</keyword>
<dbReference type="SUPFAM" id="SSF52540">
    <property type="entry name" value="P-loop containing nucleoside triphosphate hydrolases"/>
    <property type="match status" value="2"/>
</dbReference>
<dbReference type="GO" id="GO:0005524">
    <property type="term" value="F:ATP binding"/>
    <property type="evidence" value="ECO:0007669"/>
    <property type="project" value="UniProtKB-KW"/>
</dbReference>
<name>A0A0W0G3E7_MONRR</name>
<dbReference type="FunFam" id="3.40.50.300:FF:000025">
    <property type="entry name" value="ATP-dependent Clp protease subunit"/>
    <property type="match status" value="1"/>
</dbReference>
<evidence type="ECO:0000256" key="8">
    <source>
        <dbReference type="SAM" id="Coils"/>
    </source>
</evidence>
<keyword evidence="4 7" id="KW-0067">ATP-binding</keyword>
<dbReference type="Gene3D" id="3.40.50.300">
    <property type="entry name" value="P-loop containing nucleotide triphosphate hydrolases"/>
    <property type="match status" value="3"/>
</dbReference>
<dbReference type="GO" id="GO:0051082">
    <property type="term" value="F:unfolded protein binding"/>
    <property type="evidence" value="ECO:0007669"/>
    <property type="project" value="TreeGrafter"/>
</dbReference>
<dbReference type="InterPro" id="IPR028299">
    <property type="entry name" value="ClpA/B_CS2"/>
</dbReference>
<dbReference type="InterPro" id="IPR001270">
    <property type="entry name" value="ClpA/B"/>
</dbReference>
<dbReference type="EMBL" id="LATX01001245">
    <property type="protein sequence ID" value="KTB43120.1"/>
    <property type="molecule type" value="Genomic_DNA"/>
</dbReference>
<comment type="similarity">
    <text evidence="1 7">Belongs to the ClpA/ClpB family.</text>
</comment>